<dbReference type="PANTHER" id="PTHR35803:SF2">
    <property type="entry name" value="RETAINING ALPHA-GALACTOSIDASE"/>
    <property type="match status" value="1"/>
</dbReference>
<gene>
    <name evidence="9" type="ORF">SAMN03080601_00208</name>
</gene>
<dbReference type="InterPro" id="IPR013780">
    <property type="entry name" value="Glyco_hydro_b"/>
</dbReference>
<comment type="subunit">
    <text evidence="2">Monomer.</text>
</comment>
<evidence type="ECO:0000313" key="10">
    <source>
        <dbReference type="Proteomes" id="UP000191055"/>
    </source>
</evidence>
<keyword evidence="4" id="KW-0106">Calcium</keyword>
<keyword evidence="3 9" id="KW-0378">Hydrolase</keyword>
<dbReference type="InterPro" id="IPR013785">
    <property type="entry name" value="Aldolase_TIM"/>
</dbReference>
<dbReference type="GO" id="GO:0016798">
    <property type="term" value="F:hydrolase activity, acting on glycosyl bonds"/>
    <property type="evidence" value="ECO:0007669"/>
    <property type="project" value="UniProtKB-KW"/>
</dbReference>
<dbReference type="Proteomes" id="UP000191055">
    <property type="component" value="Unassembled WGS sequence"/>
</dbReference>
<name>A0A1T5ADF7_9BACT</name>
<feature type="domain" description="Glycosyl-hydrolase 97 catalytic" evidence="6">
    <location>
        <begin position="304"/>
        <end position="461"/>
    </location>
</feature>
<dbReference type="OrthoDB" id="1109141at2"/>
<evidence type="ECO:0000256" key="4">
    <source>
        <dbReference type="ARBA" id="ARBA00022837"/>
    </source>
</evidence>
<dbReference type="Gene3D" id="2.60.40.1180">
    <property type="entry name" value="Golgi alpha-mannosidase II"/>
    <property type="match status" value="1"/>
</dbReference>
<dbReference type="InterPro" id="IPR017853">
    <property type="entry name" value="GH"/>
</dbReference>
<dbReference type="SUPFAM" id="SSF51445">
    <property type="entry name" value="(Trans)glycosidases"/>
    <property type="match status" value="1"/>
</dbReference>
<evidence type="ECO:0000256" key="3">
    <source>
        <dbReference type="ARBA" id="ARBA00022801"/>
    </source>
</evidence>
<dbReference type="RefSeq" id="WP_079555990.1">
    <property type="nucleotide sequence ID" value="NZ_CP021904.1"/>
</dbReference>
<evidence type="ECO:0000256" key="2">
    <source>
        <dbReference type="ARBA" id="ARBA00011245"/>
    </source>
</evidence>
<dbReference type="Pfam" id="PF10566">
    <property type="entry name" value="Glyco_hydro_97"/>
    <property type="match status" value="1"/>
</dbReference>
<dbReference type="STRING" id="889453.SAMN03080601_00208"/>
<dbReference type="InterPro" id="IPR014718">
    <property type="entry name" value="GH-type_carb-bd"/>
</dbReference>
<comment type="cofactor">
    <cofactor evidence="1">
        <name>Ca(2+)</name>
        <dbReference type="ChEBI" id="CHEBI:29108"/>
    </cofactor>
</comment>
<evidence type="ECO:0000259" key="7">
    <source>
        <dbReference type="Pfam" id="PF14508"/>
    </source>
</evidence>
<feature type="domain" description="Glycosyl-hydrolase 97 C-terminal oligomerisation" evidence="8">
    <location>
        <begin position="555"/>
        <end position="640"/>
    </location>
</feature>
<evidence type="ECO:0000259" key="6">
    <source>
        <dbReference type="Pfam" id="PF10566"/>
    </source>
</evidence>
<dbReference type="EMBL" id="FUYV01000001">
    <property type="protein sequence ID" value="SKB32849.1"/>
    <property type="molecule type" value="Genomic_DNA"/>
</dbReference>
<accession>A0A1T5ADF7</accession>
<evidence type="ECO:0000256" key="1">
    <source>
        <dbReference type="ARBA" id="ARBA00001913"/>
    </source>
</evidence>
<dbReference type="Gene3D" id="3.20.20.70">
    <property type="entry name" value="Aldolase class I"/>
    <property type="match status" value="1"/>
</dbReference>
<evidence type="ECO:0000256" key="5">
    <source>
        <dbReference type="ARBA" id="ARBA00023295"/>
    </source>
</evidence>
<dbReference type="InterPro" id="IPR029483">
    <property type="entry name" value="GH97_C"/>
</dbReference>
<keyword evidence="5" id="KW-0326">Glycosidase</keyword>
<evidence type="ECO:0000259" key="8">
    <source>
        <dbReference type="Pfam" id="PF14509"/>
    </source>
</evidence>
<dbReference type="Pfam" id="PF14509">
    <property type="entry name" value="GH97_C"/>
    <property type="match status" value="1"/>
</dbReference>
<feature type="domain" description="Glycosyl-hydrolase 97 N-terminal" evidence="7">
    <location>
        <begin position="27"/>
        <end position="290"/>
    </location>
</feature>
<dbReference type="AlphaFoldDB" id="A0A1T5ADF7"/>
<dbReference type="InterPro" id="IPR029486">
    <property type="entry name" value="GH97_N"/>
</dbReference>
<keyword evidence="10" id="KW-1185">Reference proteome</keyword>
<evidence type="ECO:0000313" key="9">
    <source>
        <dbReference type="EMBL" id="SKB32849.1"/>
    </source>
</evidence>
<proteinExistence type="predicted"/>
<dbReference type="KEGG" id="asx:CDL62_06155"/>
<dbReference type="Pfam" id="PF14508">
    <property type="entry name" value="GH97_N"/>
    <property type="match status" value="1"/>
</dbReference>
<dbReference type="InterPro" id="IPR019563">
    <property type="entry name" value="GH97_catalytic"/>
</dbReference>
<dbReference type="GO" id="GO:0030246">
    <property type="term" value="F:carbohydrate binding"/>
    <property type="evidence" value="ECO:0007669"/>
    <property type="project" value="InterPro"/>
</dbReference>
<sequence length="644" mass="72836">MKQRFLQLFLILLLFSGCKSGEQDLELKSPDGRLKAIVHLSIDGYAFYSLVYDGKIILENSRLGVVMEDADFTENLAFGGVSESQVISDQYTLVTGKQVDHVYEGFETVLTFFNSDRAQMDIIFRLSDNGFAYRYYFPGQSDDVKKITSEASSFRFTEGTIGWLSPMSVAKTGWEHTNPSYEEQYEYEVKPGTPSPLGVGWVYPALFKNGDVWMLISEADLHKSYCGTRLIPGYNDNEYKIGFPDPRETIFDGKLNPESKLPWLSPWRLIAVGSLEDIVMSTLGTDLAAPTIDMDFSWVKPGNASWSWIMYKDESVNYNTTREYIDFAADMNWEYCLIDVNWDQNIGYDRMKELADYAASKNVELILWYNSAGDWNTAPYTPRSALLTREDRMREFQRISEIGISGVKVDFFGGDGQSVIEYYHDIFMDAAKFNLTVNCHGATLPRGWHRTYPNLVTIEAVEGMEFVTFTQETANNAPRHNTMQVFSRNVFDPIDYTPMNLTGIPGDVIRITTPGHELALPILFTSGIQHLAERPAGIRQVPDYVKDFLRQLPVQWLETRFVDGYPGEFAVLAREAENGWFVAGINGEDRAREISMNLDLSGVNTTGQLISDGSDKGFSISEVDTDVTLTMEPNGGFVIWYPAN</sequence>
<dbReference type="PROSITE" id="PS51257">
    <property type="entry name" value="PROKAR_LIPOPROTEIN"/>
    <property type="match status" value="1"/>
</dbReference>
<dbReference type="PANTHER" id="PTHR35803">
    <property type="entry name" value="GLUCAN 1,4-ALPHA-GLUCOSIDASE SUSB-RELATED"/>
    <property type="match status" value="1"/>
</dbReference>
<dbReference type="InterPro" id="IPR052720">
    <property type="entry name" value="Glycosyl_hydrolase_97"/>
</dbReference>
<dbReference type="Gene3D" id="2.70.98.10">
    <property type="match status" value="1"/>
</dbReference>
<reference evidence="9 10" key="1">
    <citation type="submission" date="2017-02" db="EMBL/GenBank/DDBJ databases">
        <authorList>
            <person name="Peterson S.W."/>
        </authorList>
    </citation>
    <scope>NUCLEOTIDE SEQUENCE [LARGE SCALE GENOMIC DNA]</scope>
    <source>
        <strain evidence="9 10">DSM 24412</strain>
    </source>
</reference>
<protein>
    <submittedName>
        <fullName evidence="9">Glycosyl-hydrolase 97 C-terminal, oligomerisation</fullName>
    </submittedName>
</protein>
<organism evidence="9 10">
    <name type="scientific">Alkalitalea saponilacus</name>
    <dbReference type="NCBI Taxonomy" id="889453"/>
    <lineage>
        <taxon>Bacteria</taxon>
        <taxon>Pseudomonadati</taxon>
        <taxon>Bacteroidota</taxon>
        <taxon>Bacteroidia</taxon>
        <taxon>Marinilabiliales</taxon>
        <taxon>Marinilabiliaceae</taxon>
        <taxon>Alkalitalea</taxon>
    </lineage>
</organism>